<dbReference type="Gene3D" id="2.40.160.20">
    <property type="match status" value="1"/>
</dbReference>
<feature type="signal peptide" evidence="2">
    <location>
        <begin position="1"/>
        <end position="33"/>
    </location>
</feature>
<proteinExistence type="predicted"/>
<evidence type="ECO:0000256" key="1">
    <source>
        <dbReference type="ARBA" id="ARBA00022729"/>
    </source>
</evidence>
<dbReference type="EMBL" id="BJXK01000003">
    <property type="protein sequence ID" value="GEM78592.1"/>
    <property type="molecule type" value="Genomic_DNA"/>
</dbReference>
<dbReference type="AlphaFoldDB" id="A0A511QPW9"/>
<keyword evidence="5" id="KW-1185">Reference proteome</keyword>
<dbReference type="Proteomes" id="UP000321113">
    <property type="component" value="Unassembled WGS sequence"/>
</dbReference>
<protein>
    <recommendedName>
        <fullName evidence="3">Outer membrane protein beta-barrel domain-containing protein</fullName>
    </recommendedName>
</protein>
<dbReference type="InterPro" id="IPR027385">
    <property type="entry name" value="Beta-barrel_OMP"/>
</dbReference>
<reference evidence="4 5" key="1">
    <citation type="submission" date="2019-07" db="EMBL/GenBank/DDBJ databases">
        <title>Whole genome shotgun sequence of Vibrio superstes NBRC 103154.</title>
        <authorList>
            <person name="Hosoyama A."/>
            <person name="Uohara A."/>
            <person name="Ohji S."/>
            <person name="Ichikawa N."/>
        </authorList>
    </citation>
    <scope>NUCLEOTIDE SEQUENCE [LARGE SCALE GENOMIC DNA]</scope>
    <source>
        <strain evidence="4 5">NBRC 103154</strain>
    </source>
</reference>
<evidence type="ECO:0000313" key="4">
    <source>
        <dbReference type="EMBL" id="GEM78592.1"/>
    </source>
</evidence>
<comment type="caution">
    <text evidence="4">The sequence shown here is derived from an EMBL/GenBank/DDBJ whole genome shotgun (WGS) entry which is preliminary data.</text>
</comment>
<feature type="chain" id="PRO_5021887729" description="Outer membrane protein beta-barrel domain-containing protein" evidence="2">
    <location>
        <begin position="34"/>
        <end position="207"/>
    </location>
</feature>
<sequence>MEKGRCLNYLLGNSMKKLLLASTLAIMSASSFASTDDHSGFRIGGGFGSDVGKYQIHGLGESRSVSADPVFILEAGYDFNEIFALNVKGNVTTYTDYGDNPKNYRPTWDLTVEGEAGYTFVTDKGFSIKPYAALGAVAFDSTTSSGLGESGTHAIRTRGALGARMTLDSGLYFDGRLQATDLTPKPEKFNSKDHLLTQAMLTVGYKF</sequence>
<feature type="domain" description="Outer membrane protein beta-barrel" evidence="3">
    <location>
        <begin position="21"/>
        <end position="207"/>
    </location>
</feature>
<keyword evidence="1 2" id="KW-0732">Signal</keyword>
<name>A0A511QPW9_9VIBR</name>
<evidence type="ECO:0000259" key="3">
    <source>
        <dbReference type="Pfam" id="PF13505"/>
    </source>
</evidence>
<evidence type="ECO:0000256" key="2">
    <source>
        <dbReference type="SAM" id="SignalP"/>
    </source>
</evidence>
<dbReference type="InterPro" id="IPR011250">
    <property type="entry name" value="OMP/PagP_B-barrel"/>
</dbReference>
<gene>
    <name evidence="4" type="ORF">VSU01S_08370</name>
</gene>
<dbReference type="SUPFAM" id="SSF56925">
    <property type="entry name" value="OMPA-like"/>
    <property type="match status" value="1"/>
</dbReference>
<organism evidence="4 5">
    <name type="scientific">Vibrio superstes NBRC 103154</name>
    <dbReference type="NCBI Taxonomy" id="1219062"/>
    <lineage>
        <taxon>Bacteria</taxon>
        <taxon>Pseudomonadati</taxon>
        <taxon>Pseudomonadota</taxon>
        <taxon>Gammaproteobacteria</taxon>
        <taxon>Vibrionales</taxon>
        <taxon>Vibrionaceae</taxon>
        <taxon>Vibrio</taxon>
    </lineage>
</organism>
<accession>A0A511QPW9</accession>
<dbReference type="Pfam" id="PF13505">
    <property type="entry name" value="OMP_b-brl"/>
    <property type="match status" value="1"/>
</dbReference>
<evidence type="ECO:0000313" key="5">
    <source>
        <dbReference type="Proteomes" id="UP000321113"/>
    </source>
</evidence>